<organism evidence="4 5">
    <name type="scientific">Fraxinus pennsylvanica</name>
    <dbReference type="NCBI Taxonomy" id="56036"/>
    <lineage>
        <taxon>Eukaryota</taxon>
        <taxon>Viridiplantae</taxon>
        <taxon>Streptophyta</taxon>
        <taxon>Embryophyta</taxon>
        <taxon>Tracheophyta</taxon>
        <taxon>Spermatophyta</taxon>
        <taxon>Magnoliopsida</taxon>
        <taxon>eudicotyledons</taxon>
        <taxon>Gunneridae</taxon>
        <taxon>Pentapetalae</taxon>
        <taxon>asterids</taxon>
        <taxon>lamiids</taxon>
        <taxon>Lamiales</taxon>
        <taxon>Oleaceae</taxon>
        <taxon>Oleeae</taxon>
        <taxon>Fraxinus</taxon>
    </lineage>
</organism>
<comment type="similarity">
    <text evidence="2">Belongs to the IQD family.</text>
</comment>
<dbReference type="EMBL" id="OU503043">
    <property type="protein sequence ID" value="CAI9766136.1"/>
    <property type="molecule type" value="Genomic_DNA"/>
</dbReference>
<feature type="region of interest" description="Disordered" evidence="3">
    <location>
        <begin position="302"/>
        <end position="337"/>
    </location>
</feature>
<feature type="region of interest" description="Disordered" evidence="3">
    <location>
        <begin position="36"/>
        <end position="55"/>
    </location>
</feature>
<evidence type="ECO:0000313" key="5">
    <source>
        <dbReference type="Proteomes" id="UP000834106"/>
    </source>
</evidence>
<evidence type="ECO:0000256" key="1">
    <source>
        <dbReference type="ARBA" id="ARBA00022860"/>
    </source>
</evidence>
<dbReference type="PANTHER" id="PTHR32295">
    <property type="entry name" value="IQ-DOMAIN 5-RELATED"/>
    <property type="match status" value="1"/>
</dbReference>
<dbReference type="Pfam" id="PF00612">
    <property type="entry name" value="IQ"/>
    <property type="match status" value="2"/>
</dbReference>
<dbReference type="Proteomes" id="UP000834106">
    <property type="component" value="Chromosome 8"/>
</dbReference>
<proteinExistence type="inferred from homology"/>
<evidence type="ECO:0000313" key="4">
    <source>
        <dbReference type="EMBL" id="CAI9766136.1"/>
    </source>
</evidence>
<sequence>MGSPGKWIKSLIGTKNSPSKDNGKVGGKGRKWKLWRGVSKGVKGRGNSPETEESESSSYLYGGEMAAAVAALAKASPKDFMVVRREWAAVRIQTIFRSFLAKRALRALKALVRLQAIVRGRLVRKQAAVTLRCMQSLVRVQTRVRAQCIKTSAQGHAPKNQSADPIKQAENGWCDSSATVEEVRSRLLTKQEGAIKRERANAYAHALSKQQSRRSPILYSRTNKMVTPNKLDKNNSGLDWSERWNWMQNKPWDTRSVGEFQTARSSSNSCDHDSVTVTRNNISTRISPKFPKTCQITRSSSEPCSAFSYDESTTSNSSTTTSETQTQGSENTLAEGYGAKPNYMSLTQSIKAKQKPCNYLSHTYTGMRHSIEDLHYRRKLSPVSRGLARRTADTDLYSVNLCKDLYPPMLQDDM</sequence>
<dbReference type="PROSITE" id="PS50096">
    <property type="entry name" value="IQ"/>
    <property type="match status" value="2"/>
</dbReference>
<keyword evidence="5" id="KW-1185">Reference proteome</keyword>
<dbReference type="InterPro" id="IPR000048">
    <property type="entry name" value="IQ_motif_EF-hand-BS"/>
</dbReference>
<gene>
    <name evidence="4" type="ORF">FPE_LOCUS13566</name>
</gene>
<name>A0AAD2DW44_9LAMI</name>
<accession>A0AAD2DW44</accession>
<protein>
    <submittedName>
        <fullName evidence="4">Uncharacterized protein</fullName>
    </submittedName>
</protein>
<reference evidence="4" key="1">
    <citation type="submission" date="2023-05" db="EMBL/GenBank/DDBJ databases">
        <authorList>
            <person name="Huff M."/>
        </authorList>
    </citation>
    <scope>NUCLEOTIDE SEQUENCE</scope>
</reference>
<dbReference type="AlphaFoldDB" id="A0AAD2DW44"/>
<dbReference type="Gene3D" id="1.20.5.190">
    <property type="match status" value="1"/>
</dbReference>
<feature type="region of interest" description="Disordered" evidence="3">
    <location>
        <begin position="1"/>
        <end position="31"/>
    </location>
</feature>
<feature type="compositionally biased region" description="Low complexity" evidence="3">
    <location>
        <begin position="312"/>
        <end position="332"/>
    </location>
</feature>
<dbReference type="PANTHER" id="PTHR32295:SF126">
    <property type="entry name" value="PROTEIN IQ-DOMAIN 8"/>
    <property type="match status" value="1"/>
</dbReference>
<dbReference type="GO" id="GO:0005516">
    <property type="term" value="F:calmodulin binding"/>
    <property type="evidence" value="ECO:0007669"/>
    <property type="project" value="UniProtKB-KW"/>
</dbReference>
<evidence type="ECO:0000256" key="3">
    <source>
        <dbReference type="SAM" id="MobiDB-lite"/>
    </source>
</evidence>
<evidence type="ECO:0000256" key="2">
    <source>
        <dbReference type="ARBA" id="ARBA00024341"/>
    </source>
</evidence>
<keyword evidence="1" id="KW-0112">Calmodulin-binding</keyword>